<sequence>MLQRAAPVVFVLLWSTGFIGSKLGADDAEPFTFLALRFLIVLALLWPVALVAGRRTRGWAERGHAMVAGMLIHGAYLGGVFWAIRHGMPAGVAALIVSLQPVLTSLFAGPLLGERLTTRHWLGLFLGLAGALLVLEPGLRGALAIGSGITVATVAATVCALLGITAGTLWQKRFATGTDLLAGTIWQYVGALALIGAGSLAFETRVIDWTPKFVFALGWLVLVLSIGAIFLLMLLIRQNAVSSVSGLFYLVPACTSVIAFLMFGETLTLPQLAGLVLATLAVLMISGVRFPRRAPV</sequence>
<keyword evidence="9" id="KW-1185">Reference proteome</keyword>
<name>A0A6N1VC74_9HYPH</name>
<feature type="transmembrane region" description="Helical" evidence="6">
    <location>
        <begin position="145"/>
        <end position="168"/>
    </location>
</feature>
<evidence type="ECO:0000256" key="5">
    <source>
        <dbReference type="ARBA" id="ARBA00023136"/>
    </source>
</evidence>
<dbReference type="RefSeq" id="WP_175275031.1">
    <property type="nucleotide sequence ID" value="NZ_CP054836.1"/>
</dbReference>
<feature type="transmembrane region" description="Helical" evidence="6">
    <location>
        <begin position="213"/>
        <end position="235"/>
    </location>
</feature>
<feature type="transmembrane region" description="Helical" evidence="6">
    <location>
        <begin position="90"/>
        <end position="109"/>
    </location>
</feature>
<comment type="subcellular location">
    <subcellularLocation>
        <location evidence="1">Membrane</location>
        <topology evidence="1">Multi-pass membrane protein</topology>
    </subcellularLocation>
</comment>
<feature type="transmembrane region" description="Helical" evidence="6">
    <location>
        <begin position="247"/>
        <end position="263"/>
    </location>
</feature>
<dbReference type="Proteomes" id="UP000509367">
    <property type="component" value="Chromosome"/>
</dbReference>
<evidence type="ECO:0000256" key="1">
    <source>
        <dbReference type="ARBA" id="ARBA00004141"/>
    </source>
</evidence>
<dbReference type="InterPro" id="IPR000620">
    <property type="entry name" value="EamA_dom"/>
</dbReference>
<feature type="transmembrane region" description="Helical" evidence="6">
    <location>
        <begin position="121"/>
        <end position="139"/>
    </location>
</feature>
<keyword evidence="3 6" id="KW-0812">Transmembrane</keyword>
<proteinExistence type="inferred from homology"/>
<dbReference type="SUPFAM" id="SSF103481">
    <property type="entry name" value="Multidrug resistance efflux transporter EmrE"/>
    <property type="match status" value="2"/>
</dbReference>
<comment type="similarity">
    <text evidence="2">Belongs to the EamA transporter family.</text>
</comment>
<dbReference type="KEGG" id="orm:HTY61_00970"/>
<dbReference type="InterPro" id="IPR037185">
    <property type="entry name" value="EmrE-like"/>
</dbReference>
<dbReference type="PANTHER" id="PTHR32322:SF2">
    <property type="entry name" value="EAMA DOMAIN-CONTAINING PROTEIN"/>
    <property type="match status" value="1"/>
</dbReference>
<protein>
    <submittedName>
        <fullName evidence="8">DMT family transporter</fullName>
    </submittedName>
</protein>
<evidence type="ECO:0000256" key="2">
    <source>
        <dbReference type="ARBA" id="ARBA00007362"/>
    </source>
</evidence>
<evidence type="ECO:0000256" key="3">
    <source>
        <dbReference type="ARBA" id="ARBA00022692"/>
    </source>
</evidence>
<dbReference type="Pfam" id="PF00892">
    <property type="entry name" value="EamA"/>
    <property type="match status" value="1"/>
</dbReference>
<feature type="transmembrane region" description="Helical" evidence="6">
    <location>
        <begin position="34"/>
        <end position="53"/>
    </location>
</feature>
<dbReference type="AlphaFoldDB" id="A0A6N1VC74"/>
<evidence type="ECO:0000256" key="4">
    <source>
        <dbReference type="ARBA" id="ARBA00022989"/>
    </source>
</evidence>
<evidence type="ECO:0000259" key="7">
    <source>
        <dbReference type="Pfam" id="PF00892"/>
    </source>
</evidence>
<dbReference type="PANTHER" id="PTHR32322">
    <property type="entry name" value="INNER MEMBRANE TRANSPORTER"/>
    <property type="match status" value="1"/>
</dbReference>
<dbReference type="GO" id="GO:0016020">
    <property type="term" value="C:membrane"/>
    <property type="evidence" value="ECO:0007669"/>
    <property type="project" value="UniProtKB-SubCell"/>
</dbReference>
<evidence type="ECO:0000256" key="6">
    <source>
        <dbReference type="SAM" id="Phobius"/>
    </source>
</evidence>
<evidence type="ECO:0000313" key="8">
    <source>
        <dbReference type="EMBL" id="QKV17135.1"/>
    </source>
</evidence>
<keyword evidence="5 6" id="KW-0472">Membrane</keyword>
<dbReference type="InterPro" id="IPR050638">
    <property type="entry name" value="AA-Vitamin_Transporters"/>
</dbReference>
<dbReference type="EMBL" id="CP054836">
    <property type="protein sequence ID" value="QKV17135.1"/>
    <property type="molecule type" value="Genomic_DNA"/>
</dbReference>
<evidence type="ECO:0000313" key="9">
    <source>
        <dbReference type="Proteomes" id="UP000509367"/>
    </source>
</evidence>
<feature type="transmembrane region" description="Helical" evidence="6">
    <location>
        <begin position="269"/>
        <end position="290"/>
    </location>
</feature>
<reference evidence="8 9" key="1">
    <citation type="submission" date="2020-06" db="EMBL/GenBank/DDBJ databases">
        <title>Oricola thermophila sp. nov. isolated from a tidal sediments.</title>
        <authorList>
            <person name="Kwon K.K."/>
            <person name="Yang S.-H."/>
            <person name="Park M.-J."/>
        </authorList>
    </citation>
    <scope>NUCLEOTIDE SEQUENCE [LARGE SCALE GENOMIC DNA]</scope>
    <source>
        <strain evidence="8 9">MEBiC13590</strain>
    </source>
</reference>
<organism evidence="8 9">
    <name type="scientific">Oricola thermophila</name>
    <dbReference type="NCBI Taxonomy" id="2742145"/>
    <lineage>
        <taxon>Bacteria</taxon>
        <taxon>Pseudomonadati</taxon>
        <taxon>Pseudomonadota</taxon>
        <taxon>Alphaproteobacteria</taxon>
        <taxon>Hyphomicrobiales</taxon>
        <taxon>Ahrensiaceae</taxon>
        <taxon>Oricola</taxon>
    </lineage>
</organism>
<dbReference type="Gene3D" id="1.10.3730.20">
    <property type="match status" value="1"/>
</dbReference>
<gene>
    <name evidence="8" type="ORF">HTY61_00970</name>
</gene>
<keyword evidence="4 6" id="KW-1133">Transmembrane helix</keyword>
<feature type="domain" description="EamA" evidence="7">
    <location>
        <begin position="9"/>
        <end position="135"/>
    </location>
</feature>
<accession>A0A6N1VC74</accession>
<feature type="transmembrane region" description="Helical" evidence="6">
    <location>
        <begin position="65"/>
        <end position="84"/>
    </location>
</feature>
<feature type="transmembrane region" description="Helical" evidence="6">
    <location>
        <begin position="180"/>
        <end position="201"/>
    </location>
</feature>